<dbReference type="EMBL" id="CP042582">
    <property type="protein sequence ID" value="QEX22757.1"/>
    <property type="molecule type" value="Genomic_DNA"/>
</dbReference>
<dbReference type="AlphaFoldDB" id="A0A5J6N001"/>
<dbReference type="RefSeq" id="WP_151118210.1">
    <property type="nucleotide sequence ID" value="NZ_CP042582.1"/>
</dbReference>
<name>A0A5J6N001_9PROT</name>
<evidence type="ECO:0000313" key="2">
    <source>
        <dbReference type="Proteomes" id="UP000325797"/>
    </source>
</evidence>
<gene>
    <name evidence="1" type="ORF">FRZ61_26890</name>
</gene>
<sequence length="182" mass="19558">MSKALPLSRSGLVAPGTPMSAIVENLGQFALGDKAGCYLLEAKRPFEDLRQVVSLLAAILLATDTGIAGKGLRHPLLDQARDLFQECGDKVDSLSPAPQTEHHHRHLTRARQAAGAALDALERGVLGGDKSALDLVKLAWRELIHAANALPGFEAIDLSQSCCAEHARLRRPLLRPDHGESR</sequence>
<organism evidence="1 2">
    <name type="scientific">Hypericibacter adhaerens</name>
    <dbReference type="NCBI Taxonomy" id="2602016"/>
    <lineage>
        <taxon>Bacteria</taxon>
        <taxon>Pseudomonadati</taxon>
        <taxon>Pseudomonadota</taxon>
        <taxon>Alphaproteobacteria</taxon>
        <taxon>Rhodospirillales</taxon>
        <taxon>Dongiaceae</taxon>
        <taxon>Hypericibacter</taxon>
    </lineage>
</organism>
<keyword evidence="2" id="KW-1185">Reference proteome</keyword>
<accession>A0A5J6N001</accession>
<reference evidence="1 2" key="1">
    <citation type="submission" date="2019-08" db="EMBL/GenBank/DDBJ databases">
        <title>Hyperibacter terrae gen. nov., sp. nov. and Hyperibacter viscosus sp. nov., two new members in the family Rhodospirillaceae isolated from the rhizosphere of Hypericum perforatum.</title>
        <authorList>
            <person name="Noviana Z."/>
        </authorList>
    </citation>
    <scope>NUCLEOTIDE SEQUENCE [LARGE SCALE GENOMIC DNA]</scope>
    <source>
        <strain evidence="1 2">R5959</strain>
    </source>
</reference>
<protein>
    <submittedName>
        <fullName evidence="1">Uncharacterized protein</fullName>
    </submittedName>
</protein>
<dbReference type="OrthoDB" id="8400245at2"/>
<proteinExistence type="predicted"/>
<dbReference type="Proteomes" id="UP000325797">
    <property type="component" value="Chromosome"/>
</dbReference>
<evidence type="ECO:0000313" key="1">
    <source>
        <dbReference type="EMBL" id="QEX22757.1"/>
    </source>
</evidence>
<dbReference type="KEGG" id="hadh:FRZ61_26890"/>